<protein>
    <submittedName>
        <fullName evidence="3">DUF5017 domain-containing protein</fullName>
    </submittedName>
</protein>
<dbReference type="EMBL" id="BKAU01000003">
    <property type="protein sequence ID" value="GEP96891.1"/>
    <property type="molecule type" value="Genomic_DNA"/>
</dbReference>
<feature type="chain" id="PRO_5022192801" evidence="1">
    <location>
        <begin position="20"/>
        <end position="355"/>
    </location>
</feature>
<accession>A0A512RMF8</accession>
<proteinExistence type="predicted"/>
<evidence type="ECO:0000259" key="2">
    <source>
        <dbReference type="Pfam" id="PF16409"/>
    </source>
</evidence>
<evidence type="ECO:0000256" key="1">
    <source>
        <dbReference type="SAM" id="SignalP"/>
    </source>
</evidence>
<feature type="domain" description="DUF5017" evidence="2">
    <location>
        <begin position="17"/>
        <end position="198"/>
    </location>
</feature>
<organism evidence="3 4">
    <name type="scientific">Chitinophaga cymbidii</name>
    <dbReference type="NCBI Taxonomy" id="1096750"/>
    <lineage>
        <taxon>Bacteria</taxon>
        <taxon>Pseudomonadati</taxon>
        <taxon>Bacteroidota</taxon>
        <taxon>Chitinophagia</taxon>
        <taxon>Chitinophagales</taxon>
        <taxon>Chitinophagaceae</taxon>
        <taxon>Chitinophaga</taxon>
    </lineage>
</organism>
<feature type="signal peptide" evidence="1">
    <location>
        <begin position="1"/>
        <end position="19"/>
    </location>
</feature>
<name>A0A512RMF8_9BACT</name>
<dbReference type="RefSeq" id="WP_146863842.1">
    <property type="nucleotide sequence ID" value="NZ_BKAU01000003.1"/>
</dbReference>
<keyword evidence="4" id="KW-1185">Reference proteome</keyword>
<dbReference type="AlphaFoldDB" id="A0A512RMF8"/>
<dbReference type="Proteomes" id="UP000321436">
    <property type="component" value="Unassembled WGS sequence"/>
</dbReference>
<evidence type="ECO:0000313" key="3">
    <source>
        <dbReference type="EMBL" id="GEP96891.1"/>
    </source>
</evidence>
<comment type="caution">
    <text evidence="3">The sequence shown here is derived from an EMBL/GenBank/DDBJ whole genome shotgun (WGS) entry which is preliminary data.</text>
</comment>
<dbReference type="Pfam" id="PF16409">
    <property type="entry name" value="DUF5017"/>
    <property type="match status" value="1"/>
</dbReference>
<sequence length="355" mass="39223">MQYKFLCLIYICLAAAACSKLDDVDPPTFEVTVEKTTFKVDEPVVFSFSGEQDNISFYSGEVYNEYAFREGREVDLSGKGATLDFFSQLAGTGTQTGQLSVWLSTNYNGNGDHASVKAATWTDITADLTLASSTTNVASGKVDVSSWLSHDQPLYIGFKYITQPQATNGLARVWWIQSFAVRSKADSLGGKELLLTDQENAGFRTIDQFPEDAPSLTTINATRITLLGNKYKDPADSIYNPEYSIYDPNNPIYDPTSPLYQPTAQLPVFVPYDPNSPYNDPPTETWVISKPIVEGVVNLGPDKAISVKGINTDVADGYTYTYKRPGTYKVYFIAYNHNIDGVETVVRQLDLTITP</sequence>
<evidence type="ECO:0000313" key="4">
    <source>
        <dbReference type="Proteomes" id="UP000321436"/>
    </source>
</evidence>
<dbReference type="InterPro" id="IPR032185">
    <property type="entry name" value="DUF5017"/>
</dbReference>
<dbReference type="OrthoDB" id="1082472at2"/>
<dbReference type="PROSITE" id="PS51257">
    <property type="entry name" value="PROKAR_LIPOPROTEIN"/>
    <property type="match status" value="1"/>
</dbReference>
<keyword evidence="1" id="KW-0732">Signal</keyword>
<reference evidence="3 4" key="1">
    <citation type="submission" date="2019-07" db="EMBL/GenBank/DDBJ databases">
        <title>Whole genome shotgun sequence of Chitinophaga cymbidii NBRC 109752.</title>
        <authorList>
            <person name="Hosoyama A."/>
            <person name="Uohara A."/>
            <person name="Ohji S."/>
            <person name="Ichikawa N."/>
        </authorList>
    </citation>
    <scope>NUCLEOTIDE SEQUENCE [LARGE SCALE GENOMIC DNA]</scope>
    <source>
        <strain evidence="3 4">NBRC 109752</strain>
    </source>
</reference>
<gene>
    <name evidence="3" type="ORF">CCY01nite_31510</name>
</gene>